<dbReference type="GeneID" id="106156234"/>
<keyword evidence="2" id="KW-0175">Coiled coil</keyword>
<comment type="similarity">
    <text evidence="1">Belongs to the SLAIN motif-containing family.</text>
</comment>
<feature type="compositionally biased region" description="Low complexity" evidence="3">
    <location>
        <begin position="298"/>
        <end position="315"/>
    </location>
</feature>
<organism evidence="4 5">
    <name type="scientific">Lingula anatina</name>
    <name type="common">Brachiopod</name>
    <name type="synonym">Lingula unguis</name>
    <dbReference type="NCBI Taxonomy" id="7574"/>
    <lineage>
        <taxon>Eukaryota</taxon>
        <taxon>Metazoa</taxon>
        <taxon>Spiralia</taxon>
        <taxon>Lophotrochozoa</taxon>
        <taxon>Brachiopoda</taxon>
        <taxon>Linguliformea</taxon>
        <taxon>Lingulata</taxon>
        <taxon>Lingulida</taxon>
        <taxon>Linguloidea</taxon>
        <taxon>Lingulidae</taxon>
        <taxon>Lingula</taxon>
    </lineage>
</organism>
<dbReference type="PANTHER" id="PTHR22406:SF7">
    <property type="entry name" value="NASCENT POLYPEPTIDE-ASSOCIATED COMPLEX SUBUNIT ALPHA, MUSCLE-SPECIFIC FORM"/>
    <property type="match status" value="1"/>
</dbReference>
<proteinExistence type="inferred from homology"/>
<evidence type="ECO:0000313" key="4">
    <source>
        <dbReference type="Proteomes" id="UP000085678"/>
    </source>
</evidence>
<feature type="compositionally biased region" description="Basic and acidic residues" evidence="3">
    <location>
        <begin position="217"/>
        <end position="238"/>
    </location>
</feature>
<keyword evidence="4" id="KW-1185">Reference proteome</keyword>
<dbReference type="Pfam" id="PF15301">
    <property type="entry name" value="SLAIN"/>
    <property type="match status" value="1"/>
</dbReference>
<feature type="compositionally biased region" description="Basic and acidic residues" evidence="3">
    <location>
        <begin position="196"/>
        <end position="206"/>
    </location>
</feature>
<feature type="compositionally biased region" description="Polar residues" evidence="3">
    <location>
        <begin position="370"/>
        <end position="380"/>
    </location>
</feature>
<dbReference type="RefSeq" id="XP_013386834.1">
    <property type="nucleotide sequence ID" value="XM_013531380.1"/>
</dbReference>
<dbReference type="InterPro" id="IPR026179">
    <property type="entry name" value="Slain"/>
</dbReference>
<dbReference type="GO" id="GO:0031122">
    <property type="term" value="P:cytoplasmic microtubule organization"/>
    <property type="evidence" value="ECO:0007669"/>
    <property type="project" value="TreeGrafter"/>
</dbReference>
<dbReference type="AlphaFoldDB" id="A0A1S3HP71"/>
<dbReference type="InParanoid" id="A0A1S3HP71"/>
<dbReference type="OrthoDB" id="6347145at2759"/>
<feature type="compositionally biased region" description="Polar residues" evidence="3">
    <location>
        <begin position="330"/>
        <end position="360"/>
    </location>
</feature>
<evidence type="ECO:0000256" key="3">
    <source>
        <dbReference type="SAM" id="MobiDB-lite"/>
    </source>
</evidence>
<feature type="compositionally biased region" description="Low complexity" evidence="3">
    <location>
        <begin position="144"/>
        <end position="163"/>
    </location>
</feature>
<dbReference type="KEGG" id="lak:106156234"/>
<dbReference type="GO" id="GO:0007020">
    <property type="term" value="P:microtubule nucleation"/>
    <property type="evidence" value="ECO:0007669"/>
    <property type="project" value="TreeGrafter"/>
</dbReference>
<feature type="compositionally biased region" description="Polar residues" evidence="3">
    <location>
        <begin position="239"/>
        <end position="249"/>
    </location>
</feature>
<name>A0A1S3HP71_LINAN</name>
<feature type="region of interest" description="Disordered" evidence="3">
    <location>
        <begin position="24"/>
        <end position="75"/>
    </location>
</feature>
<reference evidence="5" key="1">
    <citation type="submission" date="2025-08" db="UniProtKB">
        <authorList>
            <consortium name="RefSeq"/>
        </authorList>
    </citation>
    <scope>IDENTIFICATION</scope>
    <source>
        <tissue evidence="5">Gonads</tissue>
    </source>
</reference>
<dbReference type="Proteomes" id="UP000085678">
    <property type="component" value="Unplaced"/>
</dbReference>
<sequence>MTDTAVDPQAEVRKLQDLVKKLERQNEVLRSRQNLTETDPPQVDSSSKLSDKNQDKSLLKDDNNHRINSKKNTSLEEVDVIDLEKVFRDEDEDSWLYTSPKRPSPQDRNVSPYKWMRHVFDHPSPEVESARRSLVGRLEELARSSRSPFGSPGRCSSNSSPVVNGGGSIPNIKQPLIAIKQGSRIDTGTFTRPKKTRDSTDGKESGLKSSMVTEGQEDQHKIDVHDIQELARLQEESLRQSFSPLTSPRRTAKVKAGPVPPLSLSDAENSSPLSSNRSSPGRFEGDPPLRRLSNGVQSTGSLSSGSSPPDSPYGSQYLETQKEPHRRSLPNLSKGTSNLKSPTSATGSETFRVQAPQVQRPSGMKEPVNHSPTYRPTSPAVSGLRQPAKRPVSPAGSGIPGPKTGIPRPGRTGIPSPRRNNYGMTAAGRSGSKNSIDSDESWKEGCY</sequence>
<protein>
    <submittedName>
        <fullName evidence="5">SLAIN motif-containing protein 2-like isoform X1</fullName>
    </submittedName>
</protein>
<feature type="compositionally biased region" description="Low complexity" evidence="3">
    <location>
        <begin position="269"/>
        <end position="280"/>
    </location>
</feature>
<evidence type="ECO:0000256" key="1">
    <source>
        <dbReference type="ARBA" id="ARBA00006652"/>
    </source>
</evidence>
<dbReference type="GO" id="GO:0031116">
    <property type="term" value="P:positive regulation of microtubule polymerization"/>
    <property type="evidence" value="ECO:0007669"/>
    <property type="project" value="TreeGrafter"/>
</dbReference>
<accession>A0A1S3HP71</accession>
<feature type="compositionally biased region" description="Basic and acidic residues" evidence="3">
    <location>
        <begin position="49"/>
        <end position="65"/>
    </location>
</feature>
<evidence type="ECO:0000313" key="5">
    <source>
        <dbReference type="RefSeq" id="XP_013386834.1"/>
    </source>
</evidence>
<feature type="region of interest" description="Disordered" evidence="3">
    <location>
        <begin position="143"/>
        <end position="447"/>
    </location>
</feature>
<feature type="compositionally biased region" description="Polar residues" evidence="3">
    <location>
        <begin position="31"/>
        <end position="48"/>
    </location>
</feature>
<evidence type="ECO:0000256" key="2">
    <source>
        <dbReference type="ARBA" id="ARBA00023054"/>
    </source>
</evidence>
<dbReference type="STRING" id="7574.A0A1S3HP71"/>
<dbReference type="GO" id="GO:0035371">
    <property type="term" value="C:microtubule plus-end"/>
    <property type="evidence" value="ECO:0007669"/>
    <property type="project" value="TreeGrafter"/>
</dbReference>
<gene>
    <name evidence="5" type="primary">LOC106156234</name>
</gene>
<dbReference type="PANTHER" id="PTHR22406">
    <property type="entry name" value="NASCENT POLYPEPTIDE-ASSOCIATED COMPLEX SUBUNIT ALPHA, MUSCLE-SPECIFIC FORM"/>
    <property type="match status" value="1"/>
</dbReference>